<organism evidence="4 5">
    <name type="scientific">Roseovarius nubinhibens</name>
    <dbReference type="NCBI Taxonomy" id="314263"/>
    <lineage>
        <taxon>Bacteria</taxon>
        <taxon>Pseudomonadati</taxon>
        <taxon>Pseudomonadota</taxon>
        <taxon>Alphaproteobacteria</taxon>
        <taxon>Rhodobacterales</taxon>
        <taxon>Roseobacteraceae</taxon>
        <taxon>Roseovarius</taxon>
    </lineage>
</organism>
<dbReference type="SUPFAM" id="SSF52172">
    <property type="entry name" value="CheY-like"/>
    <property type="match status" value="1"/>
</dbReference>
<feature type="modified residue" description="4-aspartylphosphate" evidence="2">
    <location>
        <position position="58"/>
    </location>
</feature>
<dbReference type="Pfam" id="PF00072">
    <property type="entry name" value="Response_reg"/>
    <property type="match status" value="1"/>
</dbReference>
<dbReference type="PANTHER" id="PTHR44591">
    <property type="entry name" value="STRESS RESPONSE REGULATOR PROTEIN 1"/>
    <property type="match status" value="1"/>
</dbReference>
<reference evidence="4 5" key="1">
    <citation type="journal article" date="2018" name="Nat. Biotechnol.">
        <title>A standardized bacterial taxonomy based on genome phylogeny substantially revises the tree of life.</title>
        <authorList>
            <person name="Parks D.H."/>
            <person name="Chuvochina M."/>
            <person name="Waite D.W."/>
            <person name="Rinke C."/>
            <person name="Skarshewski A."/>
            <person name="Chaumeil P.A."/>
            <person name="Hugenholtz P."/>
        </authorList>
    </citation>
    <scope>NUCLEOTIDE SEQUENCE [LARGE SCALE GENOMIC DNA]</scope>
    <source>
        <strain evidence="4">UBA9169</strain>
    </source>
</reference>
<comment type="caution">
    <text evidence="4">The sequence shown here is derived from an EMBL/GenBank/DDBJ whole genome shotgun (WGS) entry which is preliminary data.</text>
</comment>
<dbReference type="InterPro" id="IPR001789">
    <property type="entry name" value="Sig_transdc_resp-reg_receiver"/>
</dbReference>
<name>A0A348WCS2_9RHOB</name>
<dbReference type="InterPro" id="IPR050595">
    <property type="entry name" value="Bact_response_regulator"/>
</dbReference>
<evidence type="ECO:0000256" key="2">
    <source>
        <dbReference type="PROSITE-ProRule" id="PRU00169"/>
    </source>
</evidence>
<keyword evidence="1 2" id="KW-0597">Phosphoprotein</keyword>
<evidence type="ECO:0000313" key="4">
    <source>
        <dbReference type="EMBL" id="HAR52334.1"/>
    </source>
</evidence>
<gene>
    <name evidence="4" type="ORF">DCS45_10740</name>
</gene>
<proteinExistence type="predicted"/>
<dbReference type="EMBL" id="DMVW01000101">
    <property type="protein sequence ID" value="HAR52334.1"/>
    <property type="molecule type" value="Genomic_DNA"/>
</dbReference>
<feature type="domain" description="Response regulatory" evidence="3">
    <location>
        <begin position="8"/>
        <end position="125"/>
    </location>
</feature>
<protein>
    <submittedName>
        <fullName evidence="4">Response regulator</fullName>
    </submittedName>
</protein>
<evidence type="ECO:0000313" key="5">
    <source>
        <dbReference type="Proteomes" id="UP000264719"/>
    </source>
</evidence>
<dbReference type="SMART" id="SM00448">
    <property type="entry name" value="REC"/>
    <property type="match status" value="1"/>
</dbReference>
<dbReference type="Gene3D" id="3.40.50.2300">
    <property type="match status" value="1"/>
</dbReference>
<dbReference type="PANTHER" id="PTHR44591:SF3">
    <property type="entry name" value="RESPONSE REGULATORY DOMAIN-CONTAINING PROTEIN"/>
    <property type="match status" value="1"/>
</dbReference>
<sequence>MTAQRFKKILHAEDDPDIREIARMSLEMIGGFEILQCASGEEVLKAANDFAPDMFLMDVMMPGMDGRESVRQLRQSANFAETPVVFVTAKASNVDVDQLKEEFEAAVITKPFDPITLPDQLKEIWSRMTPEPAGS</sequence>
<dbReference type="AlphaFoldDB" id="A0A348WCS2"/>
<dbReference type="PROSITE" id="PS50110">
    <property type="entry name" value="RESPONSE_REGULATORY"/>
    <property type="match status" value="1"/>
</dbReference>
<evidence type="ECO:0000259" key="3">
    <source>
        <dbReference type="PROSITE" id="PS50110"/>
    </source>
</evidence>
<accession>A0A348WCS2</accession>
<evidence type="ECO:0000256" key="1">
    <source>
        <dbReference type="ARBA" id="ARBA00022553"/>
    </source>
</evidence>
<dbReference type="Proteomes" id="UP000264719">
    <property type="component" value="Unassembled WGS sequence"/>
</dbReference>
<dbReference type="GO" id="GO:0000160">
    <property type="term" value="P:phosphorelay signal transduction system"/>
    <property type="evidence" value="ECO:0007669"/>
    <property type="project" value="InterPro"/>
</dbReference>
<dbReference type="InterPro" id="IPR011006">
    <property type="entry name" value="CheY-like_superfamily"/>
</dbReference>